<dbReference type="Proteomes" id="UP001178662">
    <property type="component" value="Chromosome"/>
</dbReference>
<organism evidence="2 3">
    <name type="scientific">Candidatus Cohnella colombiensis</name>
    <dbReference type="NCBI Taxonomy" id="3121368"/>
    <lineage>
        <taxon>Bacteria</taxon>
        <taxon>Bacillati</taxon>
        <taxon>Bacillota</taxon>
        <taxon>Bacilli</taxon>
        <taxon>Bacillales</taxon>
        <taxon>Paenibacillaceae</taxon>
        <taxon>Cohnella</taxon>
    </lineage>
</organism>
<dbReference type="AlphaFoldDB" id="A0AA95F343"/>
<keyword evidence="1" id="KW-0472">Membrane</keyword>
<accession>A0AA95F343</accession>
<reference evidence="2" key="1">
    <citation type="submission" date="2023-03" db="EMBL/GenBank/DDBJ databases">
        <title>Andean soil-derived lignocellulolytic bacterial consortium as a source of novel taxa and putative plastic-active enzymes.</title>
        <authorList>
            <person name="Diaz-Garcia L."/>
            <person name="Chuvochina M."/>
            <person name="Feuerriegel G."/>
            <person name="Bunk B."/>
            <person name="Sproer C."/>
            <person name="Streit W.R."/>
            <person name="Rodriguez L.M."/>
            <person name="Overmann J."/>
            <person name="Jimenez D.J."/>
        </authorList>
    </citation>
    <scope>NUCLEOTIDE SEQUENCE</scope>
    <source>
        <strain evidence="2">MAG 2441</strain>
    </source>
</reference>
<keyword evidence="3" id="KW-1185">Reference proteome</keyword>
<sequence>MADSKYNPYEDQTLHIIQPEPNEPIHEREGFNDVMKYYDTIQGYQNPKQLGHIPTRIQQVVRWAIIVCVGIFLGFVIYQAFTF</sequence>
<gene>
    <name evidence="2" type="ORF">P0Y55_08105</name>
</gene>
<dbReference type="EMBL" id="CP119317">
    <property type="protein sequence ID" value="WEK55998.1"/>
    <property type="molecule type" value="Genomic_DNA"/>
</dbReference>
<evidence type="ECO:0000313" key="3">
    <source>
        <dbReference type="Proteomes" id="UP001178662"/>
    </source>
</evidence>
<name>A0AA95F343_9BACL</name>
<protein>
    <submittedName>
        <fullName evidence="2">Uncharacterized protein</fullName>
    </submittedName>
</protein>
<keyword evidence="1" id="KW-0812">Transmembrane</keyword>
<evidence type="ECO:0000313" key="2">
    <source>
        <dbReference type="EMBL" id="WEK55998.1"/>
    </source>
</evidence>
<proteinExistence type="predicted"/>
<feature type="transmembrane region" description="Helical" evidence="1">
    <location>
        <begin position="60"/>
        <end position="81"/>
    </location>
</feature>
<evidence type="ECO:0000256" key="1">
    <source>
        <dbReference type="SAM" id="Phobius"/>
    </source>
</evidence>
<keyword evidence="1" id="KW-1133">Transmembrane helix</keyword>